<dbReference type="SMART" id="SM00292">
    <property type="entry name" value="BRCT"/>
    <property type="match status" value="1"/>
</dbReference>
<feature type="compositionally biased region" description="Acidic residues" evidence="6">
    <location>
        <begin position="261"/>
        <end position="271"/>
    </location>
</feature>
<feature type="region of interest" description="Disordered" evidence="6">
    <location>
        <begin position="123"/>
        <end position="232"/>
    </location>
</feature>
<dbReference type="Gene3D" id="3.40.50.10190">
    <property type="entry name" value="BRCT domain"/>
    <property type="match status" value="1"/>
</dbReference>
<comment type="caution">
    <text evidence="8">The sequence shown here is derived from an EMBL/GenBank/DDBJ whole genome shotgun (WGS) entry which is preliminary data.</text>
</comment>
<evidence type="ECO:0000256" key="1">
    <source>
        <dbReference type="ARBA" id="ARBA00004123"/>
    </source>
</evidence>
<feature type="region of interest" description="Disordered" evidence="6">
    <location>
        <begin position="253"/>
        <end position="288"/>
    </location>
</feature>
<dbReference type="InterPro" id="IPR036420">
    <property type="entry name" value="BRCT_dom_sf"/>
</dbReference>
<keyword evidence="5" id="KW-0539">Nucleus</keyword>
<accession>A0A2G8JVP1</accession>
<evidence type="ECO:0000256" key="4">
    <source>
        <dbReference type="ARBA" id="ARBA00023204"/>
    </source>
</evidence>
<protein>
    <submittedName>
        <fullName evidence="8">Putative DNA repair protein</fullName>
    </submittedName>
</protein>
<name>A0A2G8JVP1_STIJA</name>
<feature type="non-terminal residue" evidence="8">
    <location>
        <position position="1"/>
    </location>
</feature>
<dbReference type="GO" id="GO:0006303">
    <property type="term" value="P:double-strand break repair via nonhomologous end joining"/>
    <property type="evidence" value="ECO:0007669"/>
    <property type="project" value="InterPro"/>
</dbReference>
<dbReference type="Pfam" id="PF00533">
    <property type="entry name" value="BRCT"/>
    <property type="match status" value="1"/>
</dbReference>
<feature type="compositionally biased region" description="Acidic residues" evidence="6">
    <location>
        <begin position="132"/>
        <end position="145"/>
    </location>
</feature>
<dbReference type="GO" id="GO:0003684">
    <property type="term" value="F:damaged DNA binding"/>
    <property type="evidence" value="ECO:0007669"/>
    <property type="project" value="InterPro"/>
</dbReference>
<dbReference type="FunFam" id="3.40.50.10190:FF:000008">
    <property type="entry name" value="X-ray repair cross complementing 1"/>
    <property type="match status" value="1"/>
</dbReference>
<gene>
    <name evidence="8" type="ORF">BSL78_23403</name>
</gene>
<evidence type="ECO:0000256" key="3">
    <source>
        <dbReference type="ARBA" id="ARBA00022763"/>
    </source>
</evidence>
<dbReference type="GO" id="GO:0000012">
    <property type="term" value="P:single strand break repair"/>
    <property type="evidence" value="ECO:0007669"/>
    <property type="project" value="InterPro"/>
</dbReference>
<evidence type="ECO:0000313" key="9">
    <source>
        <dbReference type="Proteomes" id="UP000230750"/>
    </source>
</evidence>
<feature type="domain" description="BRCT" evidence="7">
    <location>
        <begin position="37"/>
        <end position="124"/>
    </location>
</feature>
<dbReference type="EMBL" id="MRZV01001204">
    <property type="protein sequence ID" value="PIK39745.1"/>
    <property type="molecule type" value="Genomic_DNA"/>
</dbReference>
<dbReference type="InterPro" id="IPR045080">
    <property type="entry name" value="BRCT_XRCC1_rpt1"/>
</dbReference>
<dbReference type="Proteomes" id="UP000230750">
    <property type="component" value="Unassembled WGS sequence"/>
</dbReference>
<dbReference type="PANTHER" id="PTHR11370">
    <property type="entry name" value="DNA-REPAIR PROTEIN XRCC1"/>
    <property type="match status" value="1"/>
</dbReference>
<evidence type="ECO:0000256" key="5">
    <source>
        <dbReference type="ARBA" id="ARBA00023242"/>
    </source>
</evidence>
<keyword evidence="4" id="KW-0234">DNA repair</keyword>
<comment type="subcellular location">
    <subcellularLocation>
        <location evidence="1">Nucleus</location>
    </subcellularLocation>
</comment>
<dbReference type="GO" id="GO:0006284">
    <property type="term" value="P:base-excision repair"/>
    <property type="evidence" value="ECO:0007669"/>
    <property type="project" value="InterPro"/>
</dbReference>
<feature type="compositionally biased region" description="Basic and acidic residues" evidence="6">
    <location>
        <begin position="17"/>
        <end position="40"/>
    </location>
</feature>
<feature type="compositionally biased region" description="Acidic residues" evidence="6">
    <location>
        <begin position="213"/>
        <end position="232"/>
    </location>
</feature>
<dbReference type="CDD" id="cd17725">
    <property type="entry name" value="BRCT_XRCC1_rpt1"/>
    <property type="match status" value="1"/>
</dbReference>
<evidence type="ECO:0000256" key="6">
    <source>
        <dbReference type="SAM" id="MobiDB-lite"/>
    </source>
</evidence>
<dbReference type="InterPro" id="IPR001357">
    <property type="entry name" value="BRCT_dom"/>
</dbReference>
<evidence type="ECO:0000259" key="7">
    <source>
        <dbReference type="PROSITE" id="PS50172"/>
    </source>
</evidence>
<reference evidence="8 9" key="1">
    <citation type="journal article" date="2017" name="PLoS Biol.">
        <title>The sea cucumber genome provides insights into morphological evolution and visceral regeneration.</title>
        <authorList>
            <person name="Zhang X."/>
            <person name="Sun L."/>
            <person name="Yuan J."/>
            <person name="Sun Y."/>
            <person name="Gao Y."/>
            <person name="Zhang L."/>
            <person name="Li S."/>
            <person name="Dai H."/>
            <person name="Hamel J.F."/>
            <person name="Liu C."/>
            <person name="Yu Y."/>
            <person name="Liu S."/>
            <person name="Lin W."/>
            <person name="Guo K."/>
            <person name="Jin S."/>
            <person name="Xu P."/>
            <person name="Storey K.B."/>
            <person name="Huan P."/>
            <person name="Zhang T."/>
            <person name="Zhou Y."/>
            <person name="Zhang J."/>
            <person name="Lin C."/>
            <person name="Li X."/>
            <person name="Xing L."/>
            <person name="Huo D."/>
            <person name="Sun M."/>
            <person name="Wang L."/>
            <person name="Mercier A."/>
            <person name="Li F."/>
            <person name="Yang H."/>
            <person name="Xiang J."/>
        </authorList>
    </citation>
    <scope>NUCLEOTIDE SEQUENCE [LARGE SCALE GENOMIC DNA]</scope>
    <source>
        <strain evidence="8">Shaxun</strain>
        <tissue evidence="8">Muscle</tissue>
    </source>
</reference>
<dbReference type="PANTHER" id="PTHR11370:SF5">
    <property type="entry name" value="DNA REPAIR PROTEIN XRCC1"/>
    <property type="match status" value="1"/>
</dbReference>
<organism evidence="8 9">
    <name type="scientific">Stichopus japonicus</name>
    <name type="common">Sea cucumber</name>
    <dbReference type="NCBI Taxonomy" id="307972"/>
    <lineage>
        <taxon>Eukaryota</taxon>
        <taxon>Metazoa</taxon>
        <taxon>Echinodermata</taxon>
        <taxon>Eleutherozoa</taxon>
        <taxon>Echinozoa</taxon>
        <taxon>Holothuroidea</taxon>
        <taxon>Aspidochirotacea</taxon>
        <taxon>Aspidochirotida</taxon>
        <taxon>Stichopodidae</taxon>
        <taxon>Apostichopus</taxon>
    </lineage>
</organism>
<evidence type="ECO:0000256" key="2">
    <source>
        <dbReference type="ARBA" id="ARBA00022737"/>
    </source>
</evidence>
<sequence>AKKRKLSQDDTEGGAHSSKEQAKRKYVEEQKEPPKKKSDEIMKGVRFVLSGYQNPYRGELRDKAVRMGAKYEANWGPGCTHLICAFSNTPKYQQVRGKGKIVSKEWILDSYKKKFLQPWKRYKLSNDGDSSTSEEEEDEEEDSEEDVRPSGRGRASPSVKETKHQTSRDERDEQSSKTSKSLETRKRKTVKQSPVKEKSSKQEEYAGSTDVESIGEGEKEEDVLASDADTEDELREEALNDYFRLPSLVRLEKGKTKEEDPFADSTDEEDDVPPKPHPTAVTSHGIKSQNCLTSLKRSIFCFMENLRPRIGDS</sequence>
<dbReference type="OrthoDB" id="25840at2759"/>
<dbReference type="PROSITE" id="PS50172">
    <property type="entry name" value="BRCT"/>
    <property type="match status" value="1"/>
</dbReference>
<dbReference type="GO" id="GO:0005634">
    <property type="term" value="C:nucleus"/>
    <property type="evidence" value="ECO:0007669"/>
    <property type="project" value="UniProtKB-SubCell"/>
</dbReference>
<dbReference type="SUPFAM" id="SSF52113">
    <property type="entry name" value="BRCT domain"/>
    <property type="match status" value="1"/>
</dbReference>
<proteinExistence type="predicted"/>
<feature type="compositionally biased region" description="Basic and acidic residues" evidence="6">
    <location>
        <begin position="160"/>
        <end position="184"/>
    </location>
</feature>
<dbReference type="AlphaFoldDB" id="A0A2G8JVP1"/>
<keyword evidence="9" id="KW-1185">Reference proteome</keyword>
<keyword evidence="3" id="KW-0227">DNA damage</keyword>
<feature type="compositionally biased region" description="Basic and acidic residues" evidence="6">
    <location>
        <begin position="194"/>
        <end position="204"/>
    </location>
</feature>
<feature type="region of interest" description="Disordered" evidence="6">
    <location>
        <begin position="1"/>
        <end position="40"/>
    </location>
</feature>
<keyword evidence="2" id="KW-0677">Repeat</keyword>
<evidence type="ECO:0000313" key="8">
    <source>
        <dbReference type="EMBL" id="PIK39745.1"/>
    </source>
</evidence>
<dbReference type="STRING" id="307972.A0A2G8JVP1"/>